<dbReference type="Gene3D" id="1.10.8.60">
    <property type="match status" value="1"/>
</dbReference>
<dbReference type="GO" id="GO:0043565">
    <property type="term" value="F:sequence-specific DNA binding"/>
    <property type="evidence" value="ECO:0007669"/>
    <property type="project" value="InterPro"/>
</dbReference>
<feature type="domain" description="PAS" evidence="6">
    <location>
        <begin position="12"/>
        <end position="78"/>
    </location>
</feature>
<dbReference type="InterPro" id="IPR002078">
    <property type="entry name" value="Sigma_54_int"/>
</dbReference>
<sequence>MLKTYNKNPYSDFPDLEFLLNEIYDAVIIADKNEKIIFYNKNLKNIINIKNKNIIGTQYHKIFKDYSEIKNFIEEKDKIEKEIMIDGKYILLKKFLYKSKNNNTYYILILKDVTLQEDSKHQLEKLKESLEMIEELLDNAYYGMTIVDENGKIVKWNYEKFMGIKEEDVLGKYVYEVIDNTRLHIIAKTGKKELCQIQKIQGNHVITSRIPIIKNGKIIGAAGTIIFKNLDEVKSLAQKLKLLEDTLHKYKGEISRMYSAKYSFDDIITQDEKMMSVIKIAKKAANTNSTILIQGESGTGKELFAHAIHNASPRNHKSFVTINCAAIPRELLESELFGYENGAFTGAKKSGKIGKFELANGGTILLDEIDSMPLDMQAKLLRVLESKEFERLGSNNRINLDVRIIASTNENLEEAIEKGKFRRDLYYRLNVIKIEILPLRKRINDIPLLIQHFITNLSKELNIKPKTISDEAIKILTMHKWLGNVRELRNVIERTLSLTTSDIIEPKHLPEYLLKNMQLESKKKKNNLSLKEIIAKTEIEIIKKTLKDCNGNKSLAAKKLGIHRTALYKKIKNYNLDL</sequence>
<dbReference type="InterPro" id="IPR025662">
    <property type="entry name" value="Sigma_54_int_dom_ATP-bd_1"/>
</dbReference>
<keyword evidence="4" id="KW-0804">Transcription</keyword>
<dbReference type="Pfam" id="PF25601">
    <property type="entry name" value="AAA_lid_14"/>
    <property type="match status" value="1"/>
</dbReference>
<dbReference type="SUPFAM" id="SSF55785">
    <property type="entry name" value="PYP-like sensor domain (PAS domain)"/>
    <property type="match status" value="2"/>
</dbReference>
<evidence type="ECO:0000313" key="7">
    <source>
        <dbReference type="EMBL" id="SHK32508.1"/>
    </source>
</evidence>
<dbReference type="InterPro" id="IPR000014">
    <property type="entry name" value="PAS"/>
</dbReference>
<dbReference type="PANTHER" id="PTHR32071:SF57">
    <property type="entry name" value="C4-DICARBOXYLATE TRANSPORT TRANSCRIPTIONAL REGULATORY PROTEIN DCTD"/>
    <property type="match status" value="1"/>
</dbReference>
<name>A0A1M6RJF7_9FIRM</name>
<dbReference type="Proteomes" id="UP000184082">
    <property type="component" value="Unassembled WGS sequence"/>
</dbReference>
<gene>
    <name evidence="7" type="ORF">SAMN02745883_01818</name>
</gene>
<dbReference type="CDD" id="cd00009">
    <property type="entry name" value="AAA"/>
    <property type="match status" value="1"/>
</dbReference>
<dbReference type="Pfam" id="PF00989">
    <property type="entry name" value="PAS"/>
    <property type="match status" value="1"/>
</dbReference>
<keyword evidence="2" id="KW-0067">ATP-binding</keyword>
<dbReference type="InterPro" id="IPR013767">
    <property type="entry name" value="PAS_fold"/>
</dbReference>
<dbReference type="NCBIfam" id="TIGR00229">
    <property type="entry name" value="sensory_box"/>
    <property type="match status" value="1"/>
</dbReference>
<evidence type="ECO:0000256" key="2">
    <source>
        <dbReference type="ARBA" id="ARBA00022840"/>
    </source>
</evidence>
<protein>
    <submittedName>
        <fullName evidence="7">PAS domain S-box-containing protein</fullName>
    </submittedName>
</protein>
<dbReference type="InterPro" id="IPR025943">
    <property type="entry name" value="Sigma_54_int_dom_ATP-bd_2"/>
</dbReference>
<dbReference type="PANTHER" id="PTHR32071">
    <property type="entry name" value="TRANSCRIPTIONAL REGULATORY PROTEIN"/>
    <property type="match status" value="1"/>
</dbReference>
<dbReference type="InterPro" id="IPR027417">
    <property type="entry name" value="P-loop_NTPase"/>
</dbReference>
<dbReference type="PROSITE" id="PS00675">
    <property type="entry name" value="SIGMA54_INTERACT_1"/>
    <property type="match status" value="1"/>
</dbReference>
<dbReference type="InterPro" id="IPR009057">
    <property type="entry name" value="Homeodomain-like_sf"/>
</dbReference>
<dbReference type="GO" id="GO:0005524">
    <property type="term" value="F:ATP binding"/>
    <property type="evidence" value="ECO:0007669"/>
    <property type="project" value="UniProtKB-KW"/>
</dbReference>
<dbReference type="PROSITE" id="PS50045">
    <property type="entry name" value="SIGMA54_INTERACT_4"/>
    <property type="match status" value="1"/>
</dbReference>
<dbReference type="Gene3D" id="1.10.10.60">
    <property type="entry name" value="Homeodomain-like"/>
    <property type="match status" value="1"/>
</dbReference>
<dbReference type="AlphaFoldDB" id="A0A1M6RJF7"/>
<dbReference type="RefSeq" id="WP_072967786.1">
    <property type="nucleotide sequence ID" value="NZ_FRAJ01000014.1"/>
</dbReference>
<dbReference type="InterPro" id="IPR058031">
    <property type="entry name" value="AAA_lid_NorR"/>
</dbReference>
<dbReference type="SUPFAM" id="SSF52540">
    <property type="entry name" value="P-loop containing nucleoside triphosphate hydrolases"/>
    <property type="match status" value="1"/>
</dbReference>
<keyword evidence="1" id="KW-0547">Nucleotide-binding</keyword>
<dbReference type="PROSITE" id="PS00676">
    <property type="entry name" value="SIGMA54_INTERACT_2"/>
    <property type="match status" value="1"/>
</dbReference>
<dbReference type="CDD" id="cd00130">
    <property type="entry name" value="PAS"/>
    <property type="match status" value="1"/>
</dbReference>
<dbReference type="SMART" id="SM00382">
    <property type="entry name" value="AAA"/>
    <property type="match status" value="1"/>
</dbReference>
<dbReference type="InterPro" id="IPR003593">
    <property type="entry name" value="AAA+_ATPase"/>
</dbReference>
<evidence type="ECO:0000259" key="6">
    <source>
        <dbReference type="PROSITE" id="PS50112"/>
    </source>
</evidence>
<dbReference type="EMBL" id="FRAJ01000014">
    <property type="protein sequence ID" value="SHK32508.1"/>
    <property type="molecule type" value="Genomic_DNA"/>
</dbReference>
<reference evidence="7 8" key="1">
    <citation type="submission" date="2016-11" db="EMBL/GenBank/DDBJ databases">
        <authorList>
            <person name="Jaros S."/>
            <person name="Januszkiewicz K."/>
            <person name="Wedrychowicz H."/>
        </authorList>
    </citation>
    <scope>NUCLEOTIDE SEQUENCE [LARGE SCALE GENOMIC DNA]</scope>
    <source>
        <strain evidence="7 8">DSM 14501</strain>
    </source>
</reference>
<dbReference type="Pfam" id="PF13426">
    <property type="entry name" value="PAS_9"/>
    <property type="match status" value="1"/>
</dbReference>
<dbReference type="Gene3D" id="3.40.50.300">
    <property type="entry name" value="P-loop containing nucleotide triphosphate hydrolases"/>
    <property type="match status" value="1"/>
</dbReference>
<dbReference type="Pfam" id="PF00158">
    <property type="entry name" value="Sigma54_activat"/>
    <property type="match status" value="1"/>
</dbReference>
<dbReference type="PRINTS" id="PR01590">
    <property type="entry name" value="HTHFIS"/>
</dbReference>
<dbReference type="GO" id="GO:0006355">
    <property type="term" value="P:regulation of DNA-templated transcription"/>
    <property type="evidence" value="ECO:0007669"/>
    <property type="project" value="InterPro"/>
</dbReference>
<keyword evidence="8" id="KW-1185">Reference proteome</keyword>
<feature type="domain" description="Sigma-54 factor interaction" evidence="5">
    <location>
        <begin position="267"/>
        <end position="497"/>
    </location>
</feature>
<proteinExistence type="predicted"/>
<dbReference type="Gene3D" id="3.30.450.20">
    <property type="entry name" value="PAS domain"/>
    <property type="match status" value="2"/>
</dbReference>
<dbReference type="InterPro" id="IPR002197">
    <property type="entry name" value="HTH_Fis"/>
</dbReference>
<evidence type="ECO:0000256" key="1">
    <source>
        <dbReference type="ARBA" id="ARBA00022741"/>
    </source>
</evidence>
<evidence type="ECO:0000256" key="4">
    <source>
        <dbReference type="ARBA" id="ARBA00023163"/>
    </source>
</evidence>
<keyword evidence="3" id="KW-0805">Transcription regulation</keyword>
<dbReference type="SMART" id="SM00091">
    <property type="entry name" value="PAS"/>
    <property type="match status" value="2"/>
</dbReference>
<dbReference type="InterPro" id="IPR035965">
    <property type="entry name" value="PAS-like_dom_sf"/>
</dbReference>
<dbReference type="Pfam" id="PF02954">
    <property type="entry name" value="HTH_8"/>
    <property type="match status" value="1"/>
</dbReference>
<dbReference type="SUPFAM" id="SSF46689">
    <property type="entry name" value="Homeodomain-like"/>
    <property type="match status" value="1"/>
</dbReference>
<dbReference type="FunFam" id="3.40.50.300:FF:000006">
    <property type="entry name" value="DNA-binding transcriptional regulator NtrC"/>
    <property type="match status" value="1"/>
</dbReference>
<evidence type="ECO:0000259" key="5">
    <source>
        <dbReference type="PROSITE" id="PS50045"/>
    </source>
</evidence>
<evidence type="ECO:0000313" key="8">
    <source>
        <dbReference type="Proteomes" id="UP000184082"/>
    </source>
</evidence>
<evidence type="ECO:0000256" key="3">
    <source>
        <dbReference type="ARBA" id="ARBA00023015"/>
    </source>
</evidence>
<dbReference type="PROSITE" id="PS50112">
    <property type="entry name" value="PAS"/>
    <property type="match status" value="1"/>
</dbReference>
<organism evidence="7 8">
    <name type="scientific">Caminicella sporogenes DSM 14501</name>
    <dbReference type="NCBI Taxonomy" id="1121266"/>
    <lineage>
        <taxon>Bacteria</taxon>
        <taxon>Bacillati</taxon>
        <taxon>Bacillota</taxon>
        <taxon>Clostridia</taxon>
        <taxon>Peptostreptococcales</taxon>
        <taxon>Caminicellaceae</taxon>
        <taxon>Caminicella</taxon>
    </lineage>
</organism>
<dbReference type="STRING" id="1121266.SAMN02745883_01818"/>
<accession>A0A1M6RJF7</accession>